<dbReference type="Proteomes" id="UP001596915">
    <property type="component" value="Unassembled WGS sequence"/>
</dbReference>
<evidence type="ECO:0008006" key="4">
    <source>
        <dbReference type="Google" id="ProtNLM"/>
    </source>
</evidence>
<comment type="caution">
    <text evidence="2">The sequence shown here is derived from an EMBL/GenBank/DDBJ whole genome shotgun (WGS) entry which is preliminary data.</text>
</comment>
<protein>
    <recommendedName>
        <fullName evidence="4">Histidine kinase</fullName>
    </recommendedName>
</protein>
<keyword evidence="1" id="KW-0812">Transmembrane</keyword>
<evidence type="ECO:0000313" key="2">
    <source>
        <dbReference type="EMBL" id="MFD0621884.1"/>
    </source>
</evidence>
<feature type="transmembrane region" description="Helical" evidence="1">
    <location>
        <begin position="34"/>
        <end position="57"/>
    </location>
</feature>
<sequence>MSSLALLVLLLLVLVALLVVVGLAYVAHRHPVLATPLMVATGAAAVLVACLGVIATVR</sequence>
<keyword evidence="3" id="KW-1185">Reference proteome</keyword>
<name>A0ABW2WK25_9ACTN</name>
<dbReference type="EMBL" id="JBHTGL010000005">
    <property type="protein sequence ID" value="MFD0621884.1"/>
    <property type="molecule type" value="Genomic_DNA"/>
</dbReference>
<reference evidence="3" key="1">
    <citation type="journal article" date="2019" name="Int. J. Syst. Evol. Microbiol.">
        <title>The Global Catalogue of Microorganisms (GCM) 10K type strain sequencing project: providing services to taxonomists for standard genome sequencing and annotation.</title>
        <authorList>
            <consortium name="The Broad Institute Genomics Platform"/>
            <consortium name="The Broad Institute Genome Sequencing Center for Infectious Disease"/>
            <person name="Wu L."/>
            <person name="Ma J."/>
        </authorList>
    </citation>
    <scope>NUCLEOTIDE SEQUENCE [LARGE SCALE GENOMIC DNA]</scope>
    <source>
        <strain evidence="3">JCM 12607</strain>
    </source>
</reference>
<keyword evidence="1" id="KW-0472">Membrane</keyword>
<proteinExistence type="predicted"/>
<evidence type="ECO:0000313" key="3">
    <source>
        <dbReference type="Proteomes" id="UP001596915"/>
    </source>
</evidence>
<keyword evidence="1" id="KW-1133">Transmembrane helix</keyword>
<organism evidence="2 3">
    <name type="scientific">Streptomyces sanglieri</name>
    <dbReference type="NCBI Taxonomy" id="193460"/>
    <lineage>
        <taxon>Bacteria</taxon>
        <taxon>Bacillati</taxon>
        <taxon>Actinomycetota</taxon>
        <taxon>Actinomycetes</taxon>
        <taxon>Kitasatosporales</taxon>
        <taxon>Streptomycetaceae</taxon>
        <taxon>Streptomyces</taxon>
    </lineage>
</organism>
<evidence type="ECO:0000256" key="1">
    <source>
        <dbReference type="SAM" id="Phobius"/>
    </source>
</evidence>
<gene>
    <name evidence="2" type="ORF">ACFQ2K_02805</name>
</gene>
<accession>A0ABW2WK25</accession>